<proteinExistence type="predicted"/>
<organism evidence="4 5">
    <name type="scientific">Bacillus aerolatus</name>
    <dbReference type="NCBI Taxonomy" id="2653354"/>
    <lineage>
        <taxon>Bacteria</taxon>
        <taxon>Bacillati</taxon>
        <taxon>Bacillota</taxon>
        <taxon>Bacilli</taxon>
        <taxon>Bacillales</taxon>
        <taxon>Bacillaceae</taxon>
        <taxon>Bacillus</taxon>
    </lineage>
</organism>
<dbReference type="PROSITE" id="PS51272">
    <property type="entry name" value="SLH"/>
    <property type="match status" value="1"/>
</dbReference>
<feature type="domain" description="SLH" evidence="3">
    <location>
        <begin position="103"/>
        <end position="166"/>
    </location>
</feature>
<dbReference type="AlphaFoldDB" id="A0A6I1FB01"/>
<accession>A0A6I1FB01</accession>
<gene>
    <name evidence="4" type="ORF">F9802_18300</name>
</gene>
<dbReference type="Proteomes" id="UP000429595">
    <property type="component" value="Unassembled WGS sequence"/>
</dbReference>
<protein>
    <recommendedName>
        <fullName evidence="3">SLH domain-containing protein</fullName>
    </recommendedName>
</protein>
<evidence type="ECO:0000256" key="1">
    <source>
        <dbReference type="ARBA" id="ARBA00022729"/>
    </source>
</evidence>
<evidence type="ECO:0000313" key="4">
    <source>
        <dbReference type="EMBL" id="KAB7704241.1"/>
    </source>
</evidence>
<comment type="caution">
    <text evidence="4">The sequence shown here is derived from an EMBL/GenBank/DDBJ whole genome shotgun (WGS) entry which is preliminary data.</text>
</comment>
<dbReference type="RefSeq" id="WP_152154542.1">
    <property type="nucleotide sequence ID" value="NZ_WEIO01000016.1"/>
</dbReference>
<keyword evidence="1 2" id="KW-0732">Signal</keyword>
<evidence type="ECO:0000259" key="3">
    <source>
        <dbReference type="PROSITE" id="PS51272"/>
    </source>
</evidence>
<name>A0A6I1FB01_9BACI</name>
<sequence>MKKVKHVLAVTAVAGAVFTSSIPLSLAHAEETDLPPLYDAVKFLPFTDVPLGSRYVDGVHFVYTNGIAQGLSATKFGVSEKIKRVDAAVLVGNYIAVDVTHPDPAPAPFKDVPKRAVKTISALREAGIINGKTETSFGSHLDITRGEAAILLSKAFDKVLKPASTSSTEGAGFTDVSGNSGYQPVEKSDKFTDVTGRYVEPVHRLFNSGIT</sequence>
<feature type="signal peptide" evidence="2">
    <location>
        <begin position="1"/>
        <end position="29"/>
    </location>
</feature>
<dbReference type="InterPro" id="IPR001119">
    <property type="entry name" value="SLH_dom"/>
</dbReference>
<dbReference type="EMBL" id="WEIO01000016">
    <property type="protein sequence ID" value="KAB7704241.1"/>
    <property type="molecule type" value="Genomic_DNA"/>
</dbReference>
<evidence type="ECO:0000313" key="5">
    <source>
        <dbReference type="Proteomes" id="UP000429595"/>
    </source>
</evidence>
<keyword evidence="5" id="KW-1185">Reference proteome</keyword>
<dbReference type="Pfam" id="PF00395">
    <property type="entry name" value="SLH"/>
    <property type="match status" value="2"/>
</dbReference>
<feature type="chain" id="PRO_5026185261" description="SLH domain-containing protein" evidence="2">
    <location>
        <begin position="30"/>
        <end position="211"/>
    </location>
</feature>
<evidence type="ECO:0000256" key="2">
    <source>
        <dbReference type="SAM" id="SignalP"/>
    </source>
</evidence>
<reference evidence="4 5" key="1">
    <citation type="submission" date="2019-10" db="EMBL/GenBank/DDBJ databases">
        <title>Bacillus aerolatum sp. nov., isolated from bioaerosol of sport playgrounds.</title>
        <authorList>
            <person name="Chen P."/>
            <person name="Zhang G."/>
        </authorList>
    </citation>
    <scope>NUCLEOTIDE SEQUENCE [LARGE SCALE GENOMIC DNA]</scope>
    <source>
        <strain evidence="4 5">CX253</strain>
    </source>
</reference>